<dbReference type="InterPro" id="IPR036188">
    <property type="entry name" value="FAD/NAD-bd_sf"/>
</dbReference>
<keyword evidence="2" id="KW-0560">Oxidoreductase</keyword>
<evidence type="ECO:0000313" key="5">
    <source>
        <dbReference type="Proteomes" id="UP000647183"/>
    </source>
</evidence>
<dbReference type="EMBL" id="JACSQJ010000001">
    <property type="protein sequence ID" value="MBD7986473.1"/>
    <property type="molecule type" value="Genomic_DNA"/>
</dbReference>
<dbReference type="SUPFAM" id="SSF51905">
    <property type="entry name" value="FAD/NAD(P)-binding domain"/>
    <property type="match status" value="1"/>
</dbReference>
<evidence type="ECO:0000259" key="3">
    <source>
        <dbReference type="Pfam" id="PF07992"/>
    </source>
</evidence>
<proteinExistence type="predicted"/>
<dbReference type="InterPro" id="IPR023753">
    <property type="entry name" value="FAD/NAD-binding_dom"/>
</dbReference>
<keyword evidence="1" id="KW-0285">Flavoprotein</keyword>
<evidence type="ECO:0000256" key="2">
    <source>
        <dbReference type="ARBA" id="ARBA00023002"/>
    </source>
</evidence>
<dbReference type="PRINTS" id="PR00469">
    <property type="entry name" value="PNDRDTASEII"/>
</dbReference>
<dbReference type="Pfam" id="PF07992">
    <property type="entry name" value="Pyr_redox_2"/>
    <property type="match status" value="1"/>
</dbReference>
<feature type="domain" description="FAD/NAD(P)-binding" evidence="3">
    <location>
        <begin position="3"/>
        <end position="278"/>
    </location>
</feature>
<dbReference type="Gene3D" id="3.50.50.60">
    <property type="entry name" value="FAD/NAD(P)-binding domain"/>
    <property type="match status" value="2"/>
</dbReference>
<gene>
    <name evidence="4" type="ORF">H9645_00320</name>
</gene>
<protein>
    <submittedName>
        <fullName evidence="4">NAD(P)/FAD-dependent oxidoreductase</fullName>
    </submittedName>
</protein>
<evidence type="ECO:0000313" key="4">
    <source>
        <dbReference type="EMBL" id="MBD7986473.1"/>
    </source>
</evidence>
<dbReference type="InterPro" id="IPR050097">
    <property type="entry name" value="Ferredoxin-NADP_redctase_2"/>
</dbReference>
<organism evidence="4 5">
    <name type="scientific">Luteimonas colneyensis</name>
    <dbReference type="NCBI Taxonomy" id="2762230"/>
    <lineage>
        <taxon>Bacteria</taxon>
        <taxon>Pseudomonadati</taxon>
        <taxon>Pseudomonadota</taxon>
        <taxon>Gammaproteobacteria</taxon>
        <taxon>Lysobacterales</taxon>
        <taxon>Lysobacteraceae</taxon>
        <taxon>Luteimonas</taxon>
    </lineage>
</organism>
<dbReference type="RefSeq" id="WP_191727762.1">
    <property type="nucleotide sequence ID" value="NZ_JACSQJ010000001.1"/>
</dbReference>
<accession>A0ABR8UFF9</accession>
<sequence length="297" mass="31290">MIDCIIVGGGPAGLTAACYLRRFHRDCLVLDAGDSRARWIPESNNCPGFPHGVSGDGLLRRMREQAAAVEVPVEQARVDAIAVRAEGFEVRAGERHWLARTVILATGVSDRLPDEPWVEAAIACHALRLCSICDAYEASDLSIGVLGPSADIGGHALFLRGYSSTVHALPLDDGDGGEAGRESRTAGVQWLPGAGRLGFDGRRCTYAPPGAEPVAFDTVYAYLGFETCAGMAAAAGARLDGRGEIIVDRDQQTRLPGLYAIGDVVSGLNQISVAVGHAAIAATHVHNALPFVRRAGR</sequence>
<comment type="caution">
    <text evidence="4">The sequence shown here is derived from an EMBL/GenBank/DDBJ whole genome shotgun (WGS) entry which is preliminary data.</text>
</comment>
<dbReference type="PRINTS" id="PR00368">
    <property type="entry name" value="FADPNR"/>
</dbReference>
<keyword evidence="5" id="KW-1185">Reference proteome</keyword>
<name>A0ABR8UFF9_9GAMM</name>
<reference evidence="4 5" key="1">
    <citation type="submission" date="2020-08" db="EMBL/GenBank/DDBJ databases">
        <title>A Genomic Blueprint of the Chicken Gut Microbiome.</title>
        <authorList>
            <person name="Gilroy R."/>
            <person name="Ravi A."/>
            <person name="Getino M."/>
            <person name="Pursley I."/>
            <person name="Horton D.L."/>
            <person name="Alikhan N.-F."/>
            <person name="Baker D."/>
            <person name="Gharbi K."/>
            <person name="Hall N."/>
            <person name="Watson M."/>
            <person name="Adriaenssens E.M."/>
            <person name="Foster-Nyarko E."/>
            <person name="Jarju S."/>
            <person name="Secka A."/>
            <person name="Antonio M."/>
            <person name="Oren A."/>
            <person name="Chaudhuri R."/>
            <person name="La Ragione R.M."/>
            <person name="Hildebrand F."/>
            <person name="Pallen M.J."/>
        </authorList>
    </citation>
    <scope>NUCLEOTIDE SEQUENCE [LARGE SCALE GENOMIC DNA]</scope>
    <source>
        <strain evidence="4 5">Sa2BVA3</strain>
    </source>
</reference>
<evidence type="ECO:0000256" key="1">
    <source>
        <dbReference type="ARBA" id="ARBA00022630"/>
    </source>
</evidence>
<dbReference type="Proteomes" id="UP000647183">
    <property type="component" value="Unassembled WGS sequence"/>
</dbReference>
<dbReference type="PANTHER" id="PTHR48105">
    <property type="entry name" value="THIOREDOXIN REDUCTASE 1-RELATED-RELATED"/>
    <property type="match status" value="1"/>
</dbReference>